<keyword evidence="2" id="KW-1133">Transmembrane helix</keyword>
<keyword evidence="5" id="KW-1185">Reference proteome</keyword>
<dbReference type="GO" id="GO:0016780">
    <property type="term" value="F:phosphotransferase activity, for other substituted phosphate groups"/>
    <property type="evidence" value="ECO:0007669"/>
    <property type="project" value="TreeGrafter"/>
</dbReference>
<sequence length="230" mass="26827">MEEKASITFESSNEFNMLEKSIQVTRVKERTAYLFLKKLIDLIGAICGLIITTPILIVTVIAIRIESKGPILFKQERIGQDGRRFNMYKFRSMVINAEELKDKFIEKNEMSGPMFKIKDDPRITKVGKFIRKTSIDELPQLINILKGEMSLVGPRPSLPKEVDQFQLWMLERLDVKPGLTCYWQVSGRNNIDFEDWMKLDIKYVRERNTWIDIKLIFKTIGVLFGDDNAR</sequence>
<evidence type="ECO:0000256" key="1">
    <source>
        <dbReference type="ARBA" id="ARBA00006464"/>
    </source>
</evidence>
<organism evidence="4 5">
    <name type="scientific">Clostridium polyendosporum</name>
    <dbReference type="NCBI Taxonomy" id="69208"/>
    <lineage>
        <taxon>Bacteria</taxon>
        <taxon>Bacillati</taxon>
        <taxon>Bacillota</taxon>
        <taxon>Clostridia</taxon>
        <taxon>Eubacteriales</taxon>
        <taxon>Clostridiaceae</taxon>
        <taxon>Clostridium</taxon>
    </lineage>
</organism>
<evidence type="ECO:0000259" key="3">
    <source>
        <dbReference type="Pfam" id="PF02397"/>
    </source>
</evidence>
<dbReference type="PANTHER" id="PTHR30576:SF10">
    <property type="entry name" value="SLL5057 PROTEIN"/>
    <property type="match status" value="1"/>
</dbReference>
<reference evidence="4" key="1">
    <citation type="submission" date="2021-03" db="EMBL/GenBank/DDBJ databases">
        <title>Taxonomic study of Clostridium polyendosporum from meadow-gley soil under rice.</title>
        <authorList>
            <person name="Kobayashi H."/>
            <person name="Tanizawa Y."/>
            <person name="Yagura M."/>
        </authorList>
    </citation>
    <scope>NUCLEOTIDE SEQUENCE</scope>
    <source>
        <strain evidence="4">JCM 30710</strain>
    </source>
</reference>
<dbReference type="Proteomes" id="UP000679179">
    <property type="component" value="Unassembled WGS sequence"/>
</dbReference>
<feature type="domain" description="Bacterial sugar transferase" evidence="3">
    <location>
        <begin position="37"/>
        <end position="224"/>
    </location>
</feature>
<keyword evidence="2" id="KW-0812">Transmembrane</keyword>
<proteinExistence type="inferred from homology"/>
<feature type="transmembrane region" description="Helical" evidence="2">
    <location>
        <begin position="42"/>
        <end position="65"/>
    </location>
</feature>
<dbReference type="EMBL" id="BOPZ01000001">
    <property type="protein sequence ID" value="GIM27371.1"/>
    <property type="molecule type" value="Genomic_DNA"/>
</dbReference>
<evidence type="ECO:0000256" key="2">
    <source>
        <dbReference type="SAM" id="Phobius"/>
    </source>
</evidence>
<dbReference type="AlphaFoldDB" id="A0A919RX33"/>
<accession>A0A919RX33</accession>
<evidence type="ECO:0000313" key="5">
    <source>
        <dbReference type="Proteomes" id="UP000679179"/>
    </source>
</evidence>
<dbReference type="Pfam" id="PF02397">
    <property type="entry name" value="Bac_transf"/>
    <property type="match status" value="1"/>
</dbReference>
<comment type="similarity">
    <text evidence="1">Belongs to the bacterial sugar transferase family.</text>
</comment>
<keyword evidence="2" id="KW-0472">Membrane</keyword>
<comment type="caution">
    <text evidence="4">The sequence shown here is derived from an EMBL/GenBank/DDBJ whole genome shotgun (WGS) entry which is preliminary data.</text>
</comment>
<evidence type="ECO:0000313" key="4">
    <source>
        <dbReference type="EMBL" id="GIM27371.1"/>
    </source>
</evidence>
<protein>
    <submittedName>
        <fullName evidence="4">Multidrug MFS transporter</fullName>
    </submittedName>
</protein>
<dbReference type="InterPro" id="IPR003362">
    <property type="entry name" value="Bact_transf"/>
</dbReference>
<dbReference type="PANTHER" id="PTHR30576">
    <property type="entry name" value="COLANIC BIOSYNTHESIS UDP-GLUCOSE LIPID CARRIER TRANSFERASE"/>
    <property type="match status" value="1"/>
</dbReference>
<gene>
    <name evidence="4" type="ORF">CPJCM30710_00370</name>
</gene>
<name>A0A919RX33_9CLOT</name>